<protein>
    <submittedName>
        <fullName evidence="1">Uncharacterized protein</fullName>
    </submittedName>
</protein>
<evidence type="ECO:0000313" key="2">
    <source>
        <dbReference type="Proteomes" id="UP001139981"/>
    </source>
</evidence>
<proteinExistence type="predicted"/>
<comment type="caution">
    <text evidence="1">The sequence shown here is derived from an EMBL/GenBank/DDBJ whole genome shotgun (WGS) entry which is preliminary data.</text>
</comment>
<sequence>MAAGYQQIRRIRCTQACNYCHRRKARCVRNVFADGSVRCDSCLRDNVVCEWRKSRRRGPKRQEDEELLSEIQPRRSTTRARAKSTLSIASLLNVTSDSLPYKDDDNVSGGGGGKYASTSAETVAPIAGNTEPLNLTQSIDTSGDASHYPLPACTRPATLQPPPLGNLMEEFYSPKVDAELREAVVAYYTHFYGFCPILHPSTLLRKIVSGTLCPLLEDSLRASTSTFVSKQLRCTIDADALFSRLVTAIAMRAEAPTVDEVCAFQLASLGVSGLRGFVCFDTLKTAVSSLLVQLEWHELDRYNPPMQQQGQSMSWDEWVERETKRRVLWINFKIDSHHAGVAGRQPVIDEGGVFLRAPCSDADWDDL</sequence>
<keyword evidence="2" id="KW-1185">Reference proteome</keyword>
<dbReference type="EMBL" id="JANBVB010001371">
    <property type="protein sequence ID" value="KAJ2890398.1"/>
    <property type="molecule type" value="Genomic_DNA"/>
</dbReference>
<reference evidence="1" key="1">
    <citation type="submission" date="2022-07" db="EMBL/GenBank/DDBJ databases">
        <title>Phylogenomic reconstructions and comparative analyses of Kickxellomycotina fungi.</title>
        <authorList>
            <person name="Reynolds N.K."/>
            <person name="Stajich J.E."/>
            <person name="Barry K."/>
            <person name="Grigoriev I.V."/>
            <person name="Crous P."/>
            <person name="Smith M.E."/>
        </authorList>
    </citation>
    <scope>NUCLEOTIDE SEQUENCE</scope>
    <source>
        <strain evidence="1">CBS 190363</strain>
    </source>
</reference>
<organism evidence="1 2">
    <name type="scientific">Coemansia aciculifera</name>
    <dbReference type="NCBI Taxonomy" id="417176"/>
    <lineage>
        <taxon>Eukaryota</taxon>
        <taxon>Fungi</taxon>
        <taxon>Fungi incertae sedis</taxon>
        <taxon>Zoopagomycota</taxon>
        <taxon>Kickxellomycotina</taxon>
        <taxon>Kickxellomycetes</taxon>
        <taxon>Kickxellales</taxon>
        <taxon>Kickxellaceae</taxon>
        <taxon>Coemansia</taxon>
    </lineage>
</organism>
<accession>A0ACC1LZB8</accession>
<dbReference type="Proteomes" id="UP001139981">
    <property type="component" value="Unassembled WGS sequence"/>
</dbReference>
<name>A0ACC1LZB8_9FUNG</name>
<feature type="non-terminal residue" evidence="1">
    <location>
        <position position="367"/>
    </location>
</feature>
<evidence type="ECO:0000313" key="1">
    <source>
        <dbReference type="EMBL" id="KAJ2890398.1"/>
    </source>
</evidence>
<gene>
    <name evidence="1" type="ORF">IWW38_004157</name>
</gene>